<dbReference type="Gene3D" id="3.40.50.1100">
    <property type="match status" value="2"/>
</dbReference>
<dbReference type="EMBL" id="BLAL01000030">
    <property type="protein sequence ID" value="GES77466.1"/>
    <property type="molecule type" value="Genomic_DNA"/>
</dbReference>
<dbReference type="EMBL" id="BEXD01000056">
    <property type="protein sequence ID" value="GBB83814.1"/>
    <property type="molecule type" value="Genomic_DNA"/>
</dbReference>
<dbReference type="OrthoDB" id="10259545at2759"/>
<evidence type="ECO:0000256" key="3">
    <source>
        <dbReference type="ARBA" id="ARBA00007103"/>
    </source>
</evidence>
<dbReference type="EC" id="2.5.1.47" evidence="4"/>
<dbReference type="AlphaFoldDB" id="A0A2Z6QG50"/>
<dbReference type="SUPFAM" id="SSF53686">
    <property type="entry name" value="Tryptophan synthase beta subunit-like PLP-dependent enzymes"/>
    <property type="match status" value="1"/>
</dbReference>
<evidence type="ECO:0000259" key="15">
    <source>
        <dbReference type="Pfam" id="PF00291"/>
    </source>
</evidence>
<reference evidence="16 18" key="1">
    <citation type="submission" date="2017-11" db="EMBL/GenBank/DDBJ databases">
        <title>The genome of Rhizophagus clarus HR1 reveals common genetic basis of auxotrophy among arbuscular mycorrhizal fungi.</title>
        <authorList>
            <person name="Kobayashi Y."/>
        </authorList>
    </citation>
    <scope>NUCLEOTIDE SEQUENCE [LARGE SCALE GENOMIC DNA]</scope>
    <source>
        <strain evidence="16 18">HR1</strain>
    </source>
</reference>
<evidence type="ECO:0000313" key="16">
    <source>
        <dbReference type="EMBL" id="GBB83814.1"/>
    </source>
</evidence>
<dbReference type="Pfam" id="PF00291">
    <property type="entry name" value="PALP"/>
    <property type="match status" value="1"/>
</dbReference>
<gene>
    <name evidence="17" type="ORF">RCL2_000483400</name>
    <name evidence="16" type="ORF">RclHR1_10480006</name>
</gene>
<evidence type="ECO:0000256" key="9">
    <source>
        <dbReference type="ARBA" id="ARBA00022989"/>
    </source>
</evidence>
<accession>A0A2Z6QG50</accession>
<evidence type="ECO:0000256" key="1">
    <source>
        <dbReference type="ARBA" id="ARBA00001933"/>
    </source>
</evidence>
<evidence type="ECO:0000256" key="10">
    <source>
        <dbReference type="ARBA" id="ARBA00023128"/>
    </source>
</evidence>
<comment type="similarity">
    <text evidence="3">Belongs to the cysteine synthase/cystathionine beta-synthase family.</text>
</comment>
<dbReference type="PANTHER" id="PTHR10314">
    <property type="entry name" value="CYSTATHIONINE BETA-SYNTHASE"/>
    <property type="match status" value="1"/>
</dbReference>
<comment type="catalytic activity">
    <reaction evidence="12">
        <text>O-acetyl-L-serine + hydrogen sulfide = L-cysteine + acetate</text>
        <dbReference type="Rhea" id="RHEA:14829"/>
        <dbReference type="ChEBI" id="CHEBI:29919"/>
        <dbReference type="ChEBI" id="CHEBI:30089"/>
        <dbReference type="ChEBI" id="CHEBI:35235"/>
        <dbReference type="ChEBI" id="CHEBI:58340"/>
        <dbReference type="EC" id="2.5.1.47"/>
    </reaction>
</comment>
<protein>
    <recommendedName>
        <fullName evidence="4">cysteine synthase</fullName>
        <ecNumber evidence="4">2.5.1.47</ecNumber>
    </recommendedName>
    <alternativeName>
        <fullName evidence="13">Cysteine synthase-like protein</fullName>
    </alternativeName>
</protein>
<keyword evidence="11 14" id="KW-0472">Membrane</keyword>
<dbReference type="CDD" id="cd01561">
    <property type="entry name" value="CBS_like"/>
    <property type="match status" value="1"/>
</dbReference>
<comment type="cofactor">
    <cofactor evidence="1">
        <name>pyridoxal 5'-phosphate</name>
        <dbReference type="ChEBI" id="CHEBI:597326"/>
    </cofactor>
</comment>
<evidence type="ECO:0000256" key="5">
    <source>
        <dbReference type="ARBA" id="ARBA00022679"/>
    </source>
</evidence>
<dbReference type="InterPro" id="IPR001216">
    <property type="entry name" value="P-phosphate_BS"/>
</dbReference>
<evidence type="ECO:0000256" key="12">
    <source>
        <dbReference type="ARBA" id="ARBA00047931"/>
    </source>
</evidence>
<dbReference type="FunFam" id="3.40.50.1100:FF:000096">
    <property type="entry name" value="Related to cysteine synthase"/>
    <property type="match status" value="1"/>
</dbReference>
<dbReference type="PROSITE" id="PS00901">
    <property type="entry name" value="CYS_SYNTHASE"/>
    <property type="match status" value="1"/>
</dbReference>
<evidence type="ECO:0000256" key="14">
    <source>
        <dbReference type="SAM" id="Phobius"/>
    </source>
</evidence>
<dbReference type="InterPro" id="IPR001926">
    <property type="entry name" value="TrpB-like_PALP"/>
</dbReference>
<evidence type="ECO:0000313" key="17">
    <source>
        <dbReference type="EMBL" id="GES77466.1"/>
    </source>
</evidence>
<reference evidence="17" key="2">
    <citation type="submission" date="2019-10" db="EMBL/GenBank/DDBJ databases">
        <title>Conservation and host-specific expression of non-tandemly repeated heterogenous ribosome RNA gene in arbuscular mycorrhizal fungi.</title>
        <authorList>
            <person name="Maeda T."/>
            <person name="Kobayashi Y."/>
            <person name="Nakagawa T."/>
            <person name="Ezawa T."/>
            <person name="Yamaguchi K."/>
            <person name="Bino T."/>
            <person name="Nishimoto Y."/>
            <person name="Shigenobu S."/>
            <person name="Kawaguchi M."/>
        </authorList>
    </citation>
    <scope>NUCLEOTIDE SEQUENCE</scope>
    <source>
        <strain evidence="17">HR1</strain>
    </source>
</reference>
<feature type="domain" description="Tryptophan synthase beta chain-like PALP" evidence="15">
    <location>
        <begin position="61"/>
        <end position="400"/>
    </location>
</feature>
<feature type="transmembrane region" description="Helical" evidence="14">
    <location>
        <begin position="12"/>
        <end position="31"/>
    </location>
</feature>
<evidence type="ECO:0000256" key="11">
    <source>
        <dbReference type="ARBA" id="ARBA00023136"/>
    </source>
</evidence>
<dbReference type="Proteomes" id="UP000615446">
    <property type="component" value="Unassembled WGS sequence"/>
</dbReference>
<keyword evidence="8" id="KW-0663">Pyridoxal phosphate</keyword>
<dbReference type="STRING" id="94130.A0A2Z6QG50"/>
<evidence type="ECO:0000256" key="6">
    <source>
        <dbReference type="ARBA" id="ARBA00022692"/>
    </source>
</evidence>
<evidence type="ECO:0000256" key="8">
    <source>
        <dbReference type="ARBA" id="ARBA00022898"/>
    </source>
</evidence>
<keyword evidence="5" id="KW-0808">Transferase</keyword>
<dbReference type="GO" id="GO:0005741">
    <property type="term" value="C:mitochondrial outer membrane"/>
    <property type="evidence" value="ECO:0007669"/>
    <property type="project" value="UniProtKB-SubCell"/>
</dbReference>
<evidence type="ECO:0000256" key="2">
    <source>
        <dbReference type="ARBA" id="ARBA00004572"/>
    </source>
</evidence>
<comment type="caution">
    <text evidence="16">The sequence shown here is derived from an EMBL/GenBank/DDBJ whole genome shotgun (WGS) entry which is preliminary data.</text>
</comment>
<name>A0A2Z6QG50_9GLOM</name>
<proteinExistence type="inferred from homology"/>
<dbReference type="InterPro" id="IPR050214">
    <property type="entry name" value="Cys_Synth/Cystath_Beta-Synth"/>
</dbReference>
<dbReference type="GO" id="GO:0006535">
    <property type="term" value="P:cysteine biosynthetic process from serine"/>
    <property type="evidence" value="ECO:0007669"/>
    <property type="project" value="InterPro"/>
</dbReference>
<keyword evidence="18" id="KW-1185">Reference proteome</keyword>
<sequence length="432" mass="47877">MITISTSRHLIYGLLFGVILSFSTNSFINWWKRKNQDDSKNTPELRTPRDIRSGDIADGIEGLIGNTPLMRIKSLSDATGCEILGKAEFLNPGGSPKDRAALYMINEAESEKLIQPNKGCTIFEGTSGSTGISIAMIAKAKGYNAWIIMPDDQAKEKYQILEKLGATVEKVKPASIVDRNQFVNLAKRRAEDFGKNEEKNKSKSKDGDNYEIINERKYSIENDEATGFFTDQFENLANYLAHYRGTGPEIYRQTNGKIDAIVTGAGTGGTIAGISRFLKPLIPNLKVILVDPPGSGLYNKVKHNVMYSPYEAEGTRMRHQVDTIVEGVGLNRMTENFNMSTGMIDDAIRVTDEEAVAMARYLANKEGLFIGSSSAINCVGCVRIARKLGPGHRIVTILCDSGQRHLTKFWNDEYLKQNNINPKEEEGLGFIN</sequence>
<evidence type="ECO:0000256" key="13">
    <source>
        <dbReference type="ARBA" id="ARBA00078545"/>
    </source>
</evidence>
<organism evidence="16 18">
    <name type="scientific">Rhizophagus clarus</name>
    <dbReference type="NCBI Taxonomy" id="94130"/>
    <lineage>
        <taxon>Eukaryota</taxon>
        <taxon>Fungi</taxon>
        <taxon>Fungi incertae sedis</taxon>
        <taxon>Mucoromycota</taxon>
        <taxon>Glomeromycotina</taxon>
        <taxon>Glomeromycetes</taxon>
        <taxon>Glomerales</taxon>
        <taxon>Glomeraceae</taxon>
        <taxon>Rhizophagus</taxon>
    </lineage>
</organism>
<keyword evidence="6 14" id="KW-0812">Transmembrane</keyword>
<evidence type="ECO:0000313" key="18">
    <source>
        <dbReference type="Proteomes" id="UP000247702"/>
    </source>
</evidence>
<dbReference type="FunFam" id="3.40.50.1100:FF:000049">
    <property type="entry name" value="Cysteine synthase, putative"/>
    <property type="match status" value="1"/>
</dbReference>
<dbReference type="GO" id="GO:0004124">
    <property type="term" value="F:cysteine synthase activity"/>
    <property type="evidence" value="ECO:0007669"/>
    <property type="project" value="UniProtKB-EC"/>
</dbReference>
<evidence type="ECO:0000256" key="4">
    <source>
        <dbReference type="ARBA" id="ARBA00012681"/>
    </source>
</evidence>
<dbReference type="Proteomes" id="UP000247702">
    <property type="component" value="Unassembled WGS sequence"/>
</dbReference>
<dbReference type="InterPro" id="IPR036052">
    <property type="entry name" value="TrpB-like_PALP_sf"/>
</dbReference>
<comment type="subcellular location">
    <subcellularLocation>
        <location evidence="2">Mitochondrion outer membrane</location>
        <topology evidence="2">Single-pass membrane protein</topology>
    </subcellularLocation>
</comment>
<keyword evidence="9 14" id="KW-1133">Transmembrane helix</keyword>
<evidence type="ECO:0000256" key="7">
    <source>
        <dbReference type="ARBA" id="ARBA00022787"/>
    </source>
</evidence>
<keyword evidence="10" id="KW-0496">Mitochondrion</keyword>
<keyword evidence="7" id="KW-1000">Mitochondrion outer membrane</keyword>